<comment type="caution">
    <text evidence="1">The sequence shown here is derived from an EMBL/GenBank/DDBJ whole genome shotgun (WGS) entry which is preliminary data.</text>
</comment>
<accession>A0A840YIF7</accession>
<evidence type="ECO:0000313" key="1">
    <source>
        <dbReference type="EMBL" id="MBB5694372.1"/>
    </source>
</evidence>
<organism evidence="1 2">
    <name type="scientific">Muricoccus pecuniae</name>
    <dbReference type="NCBI Taxonomy" id="693023"/>
    <lineage>
        <taxon>Bacteria</taxon>
        <taxon>Pseudomonadati</taxon>
        <taxon>Pseudomonadota</taxon>
        <taxon>Alphaproteobacteria</taxon>
        <taxon>Acetobacterales</taxon>
        <taxon>Roseomonadaceae</taxon>
        <taxon>Muricoccus</taxon>
    </lineage>
</organism>
<protein>
    <submittedName>
        <fullName evidence="1">Uncharacterized protein</fullName>
    </submittedName>
</protein>
<evidence type="ECO:0000313" key="2">
    <source>
        <dbReference type="Proteomes" id="UP000580654"/>
    </source>
</evidence>
<gene>
    <name evidence="1" type="ORF">FHS87_002418</name>
</gene>
<proteinExistence type="predicted"/>
<keyword evidence="2" id="KW-1185">Reference proteome</keyword>
<reference evidence="1 2" key="1">
    <citation type="submission" date="2020-08" db="EMBL/GenBank/DDBJ databases">
        <title>Genomic Encyclopedia of Type Strains, Phase IV (KMG-IV): sequencing the most valuable type-strain genomes for metagenomic binning, comparative biology and taxonomic classification.</title>
        <authorList>
            <person name="Goeker M."/>
        </authorList>
    </citation>
    <scope>NUCLEOTIDE SEQUENCE [LARGE SCALE GENOMIC DNA]</scope>
    <source>
        <strain evidence="1 2">DSM 25622</strain>
    </source>
</reference>
<dbReference type="Proteomes" id="UP000580654">
    <property type="component" value="Unassembled WGS sequence"/>
</dbReference>
<dbReference type="EMBL" id="JACIJD010000010">
    <property type="protein sequence ID" value="MBB5694372.1"/>
    <property type="molecule type" value="Genomic_DNA"/>
</dbReference>
<dbReference type="AlphaFoldDB" id="A0A840YIF7"/>
<sequence length="39" mass="4166">MLILFPTILGALIAAHLAARVAQTRFDEFEGLPSLPKGS</sequence>
<name>A0A840YIF7_9PROT</name>